<organism evidence="2 3">
    <name type="scientific">Fulvimarina uroteuthidis</name>
    <dbReference type="NCBI Taxonomy" id="3098149"/>
    <lineage>
        <taxon>Bacteria</taxon>
        <taxon>Pseudomonadati</taxon>
        <taxon>Pseudomonadota</taxon>
        <taxon>Alphaproteobacteria</taxon>
        <taxon>Hyphomicrobiales</taxon>
        <taxon>Aurantimonadaceae</taxon>
        <taxon>Fulvimarina</taxon>
    </lineage>
</organism>
<gene>
    <name evidence="2" type="ORF">U0C82_10870</name>
</gene>
<dbReference type="Proteomes" id="UP001294412">
    <property type="component" value="Unassembled WGS sequence"/>
</dbReference>
<evidence type="ECO:0000256" key="1">
    <source>
        <dbReference type="SAM" id="MobiDB-lite"/>
    </source>
</evidence>
<comment type="caution">
    <text evidence="2">The sequence shown here is derived from an EMBL/GenBank/DDBJ whole genome shotgun (WGS) entry which is preliminary data.</text>
</comment>
<protein>
    <submittedName>
        <fullName evidence="2">Uncharacterized protein</fullName>
    </submittedName>
</protein>
<accession>A0ABU5I2P4</accession>
<dbReference type="InterPro" id="IPR027417">
    <property type="entry name" value="P-loop_NTPase"/>
</dbReference>
<reference evidence="2 3" key="1">
    <citation type="submission" date="2023-12" db="EMBL/GenBank/DDBJ databases">
        <title>Description of Novel Strain Fulvimarina sp. 2208YS6-2-32 isolated from Uroteuthis (Photololigo) edulis.</title>
        <authorList>
            <person name="Park J.-S."/>
        </authorList>
    </citation>
    <scope>NUCLEOTIDE SEQUENCE [LARGE SCALE GENOMIC DNA]</scope>
    <source>
        <strain evidence="2 3">2208YS6-2-32</strain>
    </source>
</reference>
<evidence type="ECO:0000313" key="3">
    <source>
        <dbReference type="Proteomes" id="UP001294412"/>
    </source>
</evidence>
<dbReference type="Gene3D" id="3.40.50.300">
    <property type="entry name" value="P-loop containing nucleotide triphosphate hydrolases"/>
    <property type="match status" value="1"/>
</dbReference>
<feature type="compositionally biased region" description="Polar residues" evidence="1">
    <location>
        <begin position="1"/>
        <end position="13"/>
    </location>
</feature>
<dbReference type="RefSeq" id="WP_322187120.1">
    <property type="nucleotide sequence ID" value="NZ_JAXLPB010000003.1"/>
</dbReference>
<feature type="region of interest" description="Disordered" evidence="1">
    <location>
        <begin position="1"/>
        <end position="22"/>
    </location>
</feature>
<sequence>MSNPSTRYETSGDQPGIAVADPLKPLDKSARLAVEAGPGHGFYKAMTDMANANVDGLDPRPAEQPDAGSSLVGLIEQVGVDDLAFAAKDMKVKRLVVVTPFGDPASLGTVLTLARLLTEDNHPVALIQLDGNAPSPVTGDEDGDTRAQAGWIDLLGGGREVADIIHRDPHSRLHVAPSGGVDTEALEEDQLEDLAFYLGAFNDAYAMNVIHAPIESLKRLSGLNDGETAVIVAAAEDRSADVEALAHDLNAATSYDVLHLTSEADMRILH</sequence>
<keyword evidence="3" id="KW-1185">Reference proteome</keyword>
<name>A0ABU5I2P4_9HYPH</name>
<proteinExistence type="predicted"/>
<dbReference type="EMBL" id="JAXLPB010000003">
    <property type="protein sequence ID" value="MDY8109639.1"/>
    <property type="molecule type" value="Genomic_DNA"/>
</dbReference>
<evidence type="ECO:0000313" key="2">
    <source>
        <dbReference type="EMBL" id="MDY8109639.1"/>
    </source>
</evidence>